<protein>
    <recommendedName>
        <fullName evidence="3">Maturase K</fullName>
    </recommendedName>
</protein>
<organism evidence="1 2">
    <name type="scientific">Rhododendron griersonianum</name>
    <dbReference type="NCBI Taxonomy" id="479676"/>
    <lineage>
        <taxon>Eukaryota</taxon>
        <taxon>Viridiplantae</taxon>
        <taxon>Streptophyta</taxon>
        <taxon>Embryophyta</taxon>
        <taxon>Tracheophyta</taxon>
        <taxon>Spermatophyta</taxon>
        <taxon>Magnoliopsida</taxon>
        <taxon>eudicotyledons</taxon>
        <taxon>Gunneridae</taxon>
        <taxon>Pentapetalae</taxon>
        <taxon>asterids</taxon>
        <taxon>Ericales</taxon>
        <taxon>Ericaceae</taxon>
        <taxon>Ericoideae</taxon>
        <taxon>Rhodoreae</taxon>
        <taxon>Rhododendron</taxon>
    </lineage>
</organism>
<name>A0AAV6I089_9ERIC</name>
<dbReference type="EMBL" id="JACTNZ010000012">
    <property type="protein sequence ID" value="KAG5521000.1"/>
    <property type="molecule type" value="Genomic_DNA"/>
</dbReference>
<accession>A0AAV6I089</accession>
<evidence type="ECO:0000313" key="1">
    <source>
        <dbReference type="EMBL" id="KAG5521000.1"/>
    </source>
</evidence>
<dbReference type="Proteomes" id="UP000823749">
    <property type="component" value="Chromosome 12"/>
</dbReference>
<evidence type="ECO:0000313" key="2">
    <source>
        <dbReference type="Proteomes" id="UP000823749"/>
    </source>
</evidence>
<comment type="caution">
    <text evidence="1">The sequence shown here is derived from an EMBL/GenBank/DDBJ whole genome shotgun (WGS) entry which is preliminary data.</text>
</comment>
<reference evidence="1" key="1">
    <citation type="submission" date="2020-08" db="EMBL/GenBank/DDBJ databases">
        <title>Plant Genome Project.</title>
        <authorList>
            <person name="Zhang R.-G."/>
        </authorList>
    </citation>
    <scope>NUCLEOTIDE SEQUENCE</scope>
    <source>
        <strain evidence="1">WSP0</strain>
        <tissue evidence="1">Leaf</tissue>
    </source>
</reference>
<keyword evidence="2" id="KW-1185">Reference proteome</keyword>
<gene>
    <name evidence="1" type="ORF">RHGRI_033522</name>
</gene>
<sequence length="82" mass="9886">MPGFFSPYRGERYHLNNFCGHGRRPKKIEEWFNFRLYIMLSSDVFGVLKARFPILKQIKCHRIVFEYKSIFPQLVVRFTIGL</sequence>
<dbReference type="AlphaFoldDB" id="A0AAV6I089"/>
<evidence type="ECO:0008006" key="3">
    <source>
        <dbReference type="Google" id="ProtNLM"/>
    </source>
</evidence>
<proteinExistence type="predicted"/>